<dbReference type="Proteomes" id="UP000230709">
    <property type="component" value="Chromosome"/>
</dbReference>
<feature type="signal peptide" evidence="2">
    <location>
        <begin position="1"/>
        <end position="17"/>
    </location>
</feature>
<name>A0A2D2D353_METT3</name>
<proteinExistence type="predicted"/>
<sequence length="129" mass="14084">MRAILLLLALIAGGAHAEDAPADGRYSMTPAENGFLRLDRDTGAVAHCATENGVSACRAAADERAALMAEIDRLSKENADLRAKLAGAEAPKKPLPGEQEFERALSFTEKFVRRMMRLFREEAPESERL</sequence>
<dbReference type="STRING" id="595536.GCA_000178815_01788"/>
<gene>
    <name evidence="3" type="ORF">CQW49_16970</name>
</gene>
<evidence type="ECO:0000313" key="4">
    <source>
        <dbReference type="Proteomes" id="UP000230709"/>
    </source>
</evidence>
<keyword evidence="1" id="KW-0175">Coiled coil</keyword>
<accession>A0A2D2D353</accession>
<keyword evidence="4" id="KW-1185">Reference proteome</keyword>
<evidence type="ECO:0000313" key="3">
    <source>
        <dbReference type="EMBL" id="ATQ69386.1"/>
    </source>
</evidence>
<reference evidence="4" key="1">
    <citation type="submission" date="2017-10" db="EMBL/GenBank/DDBJ databases">
        <title>Completed PacBio SMRT sequence of Methylosinus trichosporium OB3b reveals presence of a third large plasmid.</title>
        <authorList>
            <person name="Charles T.C."/>
            <person name="Lynch M.D.J."/>
            <person name="Heil J.R."/>
            <person name="Cheng J."/>
        </authorList>
    </citation>
    <scope>NUCLEOTIDE SEQUENCE [LARGE SCALE GENOMIC DNA]</scope>
    <source>
        <strain evidence="4">OB3b</strain>
    </source>
</reference>
<keyword evidence="2" id="KW-0732">Signal</keyword>
<feature type="coiled-coil region" evidence="1">
    <location>
        <begin position="57"/>
        <end position="84"/>
    </location>
</feature>
<dbReference type="EMBL" id="CP023737">
    <property type="protein sequence ID" value="ATQ69386.1"/>
    <property type="molecule type" value="Genomic_DNA"/>
</dbReference>
<protein>
    <submittedName>
        <fullName evidence="3">Uncharacterized protein</fullName>
    </submittedName>
</protein>
<feature type="chain" id="PRO_5013911089" evidence="2">
    <location>
        <begin position="18"/>
        <end position="129"/>
    </location>
</feature>
<dbReference type="AlphaFoldDB" id="A0A2D2D353"/>
<evidence type="ECO:0000256" key="2">
    <source>
        <dbReference type="SAM" id="SignalP"/>
    </source>
</evidence>
<organism evidence="3 4">
    <name type="scientific">Methylosinus trichosporium (strain ATCC 35070 / NCIMB 11131 / UNIQEM 75 / OB3b)</name>
    <dbReference type="NCBI Taxonomy" id="595536"/>
    <lineage>
        <taxon>Bacteria</taxon>
        <taxon>Pseudomonadati</taxon>
        <taxon>Pseudomonadota</taxon>
        <taxon>Alphaproteobacteria</taxon>
        <taxon>Hyphomicrobiales</taxon>
        <taxon>Methylocystaceae</taxon>
        <taxon>Methylosinus</taxon>
    </lineage>
</organism>
<evidence type="ECO:0000256" key="1">
    <source>
        <dbReference type="SAM" id="Coils"/>
    </source>
</evidence>
<dbReference type="RefSeq" id="WP_003608536.1">
    <property type="nucleotide sequence ID" value="NZ_ADVE02000001.1"/>
</dbReference>
<dbReference type="KEGG" id="mtw:CQW49_16970"/>